<proteinExistence type="predicted"/>
<evidence type="ECO:0000313" key="2">
    <source>
        <dbReference type="EMBL" id="OHT11801.1"/>
    </source>
</evidence>
<name>A0A1J4KKH0_9EUKA</name>
<protein>
    <submittedName>
        <fullName evidence="2">Uncharacterized protein</fullName>
    </submittedName>
</protein>
<dbReference type="VEuPathDB" id="TrichDB:TRFO_18709"/>
<feature type="transmembrane region" description="Helical" evidence="1">
    <location>
        <begin position="20"/>
        <end position="38"/>
    </location>
</feature>
<feature type="transmembrane region" description="Helical" evidence="1">
    <location>
        <begin position="123"/>
        <end position="142"/>
    </location>
</feature>
<reference evidence="2" key="1">
    <citation type="submission" date="2016-10" db="EMBL/GenBank/DDBJ databases">
        <authorList>
            <person name="Benchimol M."/>
            <person name="Almeida L.G."/>
            <person name="Vasconcelos A.T."/>
            <person name="Perreira-Neves A."/>
            <person name="Rosa I.A."/>
            <person name="Tasca T."/>
            <person name="Bogo M.R."/>
            <person name="de Souza W."/>
        </authorList>
    </citation>
    <scope>NUCLEOTIDE SEQUENCE [LARGE SCALE GENOMIC DNA]</scope>
    <source>
        <strain evidence="2">K</strain>
    </source>
</reference>
<dbReference type="GeneID" id="94835040"/>
<gene>
    <name evidence="2" type="ORF">TRFO_18709</name>
</gene>
<feature type="transmembrane region" description="Helical" evidence="1">
    <location>
        <begin position="205"/>
        <end position="227"/>
    </location>
</feature>
<dbReference type="Proteomes" id="UP000179807">
    <property type="component" value="Unassembled WGS sequence"/>
</dbReference>
<keyword evidence="1" id="KW-1133">Transmembrane helix</keyword>
<keyword evidence="1" id="KW-0812">Transmembrane</keyword>
<feature type="transmembrane region" description="Helical" evidence="1">
    <location>
        <begin position="148"/>
        <end position="169"/>
    </location>
</feature>
<dbReference type="RefSeq" id="XP_068364937.1">
    <property type="nucleotide sequence ID" value="XM_068500336.1"/>
</dbReference>
<feature type="transmembrane region" description="Helical" evidence="1">
    <location>
        <begin position="50"/>
        <end position="71"/>
    </location>
</feature>
<organism evidence="2 3">
    <name type="scientific">Tritrichomonas foetus</name>
    <dbReference type="NCBI Taxonomy" id="1144522"/>
    <lineage>
        <taxon>Eukaryota</taxon>
        <taxon>Metamonada</taxon>
        <taxon>Parabasalia</taxon>
        <taxon>Tritrichomonadida</taxon>
        <taxon>Tritrichomonadidae</taxon>
        <taxon>Tritrichomonas</taxon>
    </lineage>
</organism>
<accession>A0A1J4KKH0</accession>
<feature type="transmembrane region" description="Helical" evidence="1">
    <location>
        <begin position="83"/>
        <end position="116"/>
    </location>
</feature>
<keyword evidence="3" id="KW-1185">Reference proteome</keyword>
<keyword evidence="1" id="KW-0472">Membrane</keyword>
<evidence type="ECO:0000256" key="1">
    <source>
        <dbReference type="SAM" id="Phobius"/>
    </source>
</evidence>
<dbReference type="EMBL" id="MLAK01000579">
    <property type="protein sequence ID" value="OHT11801.1"/>
    <property type="molecule type" value="Genomic_DNA"/>
</dbReference>
<dbReference type="AlphaFoldDB" id="A0A1J4KKH0"/>
<comment type="caution">
    <text evidence="2">The sequence shown here is derived from an EMBL/GenBank/DDBJ whole genome shotgun (WGS) entry which is preliminary data.</text>
</comment>
<sequence>MSLIDDIVHVFYTYLSGTYQPTMFIIGMEIGILAMNYVDQEIFGELNDFFLKWHLLFLGPIVLGSALCPLTKRIFPNGETPNIFISIISLIHISLFYSIPEISTGILALICIVFIIEKVNTIIQIIFSVLFGYSFYFLYNYAPNEYGIYLYFMSLGFSAIAILSQYQSYSPKDDSNNYHSLLVRNLGFVFFDAIVHFYGHTQYGVVSAFFGNLVINYISQLMISYGITFRFR</sequence>
<evidence type="ECO:0000313" key="3">
    <source>
        <dbReference type="Proteomes" id="UP000179807"/>
    </source>
</evidence>